<dbReference type="GO" id="GO:0003700">
    <property type="term" value="F:DNA-binding transcription factor activity"/>
    <property type="evidence" value="ECO:0007669"/>
    <property type="project" value="InterPro"/>
</dbReference>
<dbReference type="SMART" id="SM00386">
    <property type="entry name" value="HAT"/>
    <property type="match status" value="8"/>
</dbReference>
<sequence length="921" mass="105648">MYSRSSFNMKSSAPMFLQKLFDMLHAMPSFLGGWCHGGSAFEISAPLEFARLVLPQYFKHSKYTSFVRQLNFYGFVKGAKVSDVATSVVFQHVHFVQHKPHLMRRIKRKTNHSNEAFNHDAVEAVDELRRDVEEIKATLSGLDAQLKQLQEVVKVTMTLLEPFQFKPPPPLHQELLEEAIAYYMPARSEDDDWSRSSKSMEAQFEEDVARNPYSIETWTSYLNLLHTKPSGHRLSKERVALFRRALSYVPLSYKLWKRFLDESYALVRGLRIDRPELVELTLLYEDALVHLHKMPRIWLQYLSLLDHLRWGTRTRRVFDRALRALPITQHKRIWGPYLAFIHAQGVASTAIRVYRRFLMFDPSGREEYVRYLLSMELWEEASIQLVHVLNQPHPPSSRHALWMELCSLISSHPDDISSALNVDAILRSGVHLFSDEVGRFWCALATYYMRLGMFESARDVYEEGLAAVLTVRDFSLIFDAYVKFLEALVTAEMQLSRTLHLYEDLAERRPLLLNAVYLRQNPHSVAHWHQRIALTSTSASTTSSTPSPILIVQTYTEALKTIDSTLAVGALSSLWISFASFYEAHNDVANARAVFEKARHRLASSFRSLDERAAIVCAQIELELRHGAYDAALEFARAACRQKPVMRSLKLWHLRVDLEESLGDVPSTRSAYEHLIDLKLATPVLVLQFTAYLETHEYFEDAFHVYEKAVQLFPAFPHAKPIWTAYLAAFTHRYQGTKLERARDLYDQVLNVAPQLAGVVAVRAIYERAMGHLPNETVWQLGLEFCRFETLLGELHRARAIYAHIGQCCDPRQHEDSFWSKWHAFEIEHGNEETFLDMLRIKRSVQMLYATVNYIGTAAGALNMVASSTNQAAPTSITSSSTIVPGDAMETLEKEDQTTNDEEIDIDEQPVPEAVVRGKVF</sequence>
<comment type="caution">
    <text evidence="12">The sequence shown here is derived from an EMBL/GenBank/DDBJ whole genome shotgun (WGS) entry which is preliminary data.</text>
</comment>
<comment type="similarity">
    <text evidence="2">Belongs to the crooked-neck family.</text>
</comment>
<dbReference type="InterPro" id="IPR045075">
    <property type="entry name" value="Syf1-like"/>
</dbReference>
<dbReference type="PANTHER" id="PTHR11246">
    <property type="entry name" value="PRE-MRNA SPLICING FACTOR"/>
    <property type="match status" value="1"/>
</dbReference>
<evidence type="ECO:0000259" key="11">
    <source>
        <dbReference type="SMART" id="SM00415"/>
    </source>
</evidence>
<dbReference type="Proteomes" id="UP000284702">
    <property type="component" value="Unassembled WGS sequence"/>
</dbReference>
<evidence type="ECO:0000256" key="2">
    <source>
        <dbReference type="ARBA" id="ARBA00008644"/>
    </source>
</evidence>
<dbReference type="Pfam" id="PF00447">
    <property type="entry name" value="HSF_DNA-bind"/>
    <property type="match status" value="1"/>
</dbReference>
<protein>
    <recommendedName>
        <fullName evidence="11">HSF-type DNA-binding domain-containing protein</fullName>
    </recommendedName>
</protein>
<dbReference type="InterPro" id="IPR003107">
    <property type="entry name" value="HAT"/>
</dbReference>
<comment type="subcellular location">
    <subcellularLocation>
        <location evidence="1">Nucleus</location>
    </subcellularLocation>
</comment>
<keyword evidence="6" id="KW-0238">DNA-binding</keyword>
<dbReference type="GO" id="GO:0000349">
    <property type="term" value="P:generation of catalytic spliceosome for first transesterification step"/>
    <property type="evidence" value="ECO:0007669"/>
    <property type="project" value="TreeGrafter"/>
</dbReference>
<comment type="similarity">
    <text evidence="9">Belongs to the HSF family.</text>
</comment>
<evidence type="ECO:0000256" key="1">
    <source>
        <dbReference type="ARBA" id="ARBA00004123"/>
    </source>
</evidence>
<dbReference type="FunFam" id="1.25.40.10:FF:000137">
    <property type="entry name" value="Pre-mRNA-splicing factor syf1"/>
    <property type="match status" value="1"/>
</dbReference>
<dbReference type="InterPro" id="IPR055430">
    <property type="entry name" value="HAT_Syf1_CNRKL1_C"/>
</dbReference>
<dbReference type="Pfam" id="PF23233">
    <property type="entry name" value="HAT_Syf1_CNRKL1_N"/>
    <property type="match status" value="1"/>
</dbReference>
<evidence type="ECO:0000256" key="3">
    <source>
        <dbReference type="ARBA" id="ARBA00022664"/>
    </source>
</evidence>
<evidence type="ECO:0000256" key="4">
    <source>
        <dbReference type="ARBA" id="ARBA00022728"/>
    </source>
</evidence>
<feature type="domain" description="HSF-type DNA-binding" evidence="11">
    <location>
        <begin position="12"/>
        <end position="109"/>
    </location>
</feature>
<feature type="coiled-coil region" evidence="10">
    <location>
        <begin position="118"/>
        <end position="152"/>
    </location>
</feature>
<dbReference type="InterPro" id="IPR036388">
    <property type="entry name" value="WH-like_DNA-bd_sf"/>
</dbReference>
<dbReference type="InterPro" id="IPR036390">
    <property type="entry name" value="WH_DNA-bd_sf"/>
</dbReference>
<dbReference type="PANTHER" id="PTHR11246:SF5">
    <property type="entry name" value="PRE-MRNA-SPLICING FACTOR SYF1"/>
    <property type="match status" value="1"/>
</dbReference>
<dbReference type="Pfam" id="PF23231">
    <property type="entry name" value="HAT_Syf1_CNRKL1_C"/>
    <property type="match status" value="2"/>
</dbReference>
<dbReference type="GO" id="GO:0000974">
    <property type="term" value="C:Prp19 complex"/>
    <property type="evidence" value="ECO:0007669"/>
    <property type="project" value="TreeGrafter"/>
</dbReference>
<keyword evidence="4" id="KW-0747">Spliceosome</keyword>
<evidence type="ECO:0000256" key="5">
    <source>
        <dbReference type="ARBA" id="ARBA00022737"/>
    </source>
</evidence>
<dbReference type="VEuPathDB" id="FungiDB:H257_13430"/>
<dbReference type="Pfam" id="PF23220">
    <property type="entry name" value="HAT_Syf1_M"/>
    <property type="match status" value="1"/>
</dbReference>
<gene>
    <name evidence="12" type="ORF">B5M09_010502</name>
</gene>
<dbReference type="GO" id="GO:0071014">
    <property type="term" value="C:post-mRNA release spliceosomal complex"/>
    <property type="evidence" value="ECO:0007669"/>
    <property type="project" value="TreeGrafter"/>
</dbReference>
<keyword evidence="5" id="KW-0677">Repeat</keyword>
<evidence type="ECO:0000256" key="10">
    <source>
        <dbReference type="SAM" id="Coils"/>
    </source>
</evidence>
<dbReference type="VEuPathDB" id="FungiDB:H257_13429"/>
<dbReference type="PRINTS" id="PR00056">
    <property type="entry name" value="HSFDOMAIN"/>
</dbReference>
<name>A0A3R7XC88_APHAT</name>
<proteinExistence type="inferred from homology"/>
<accession>A0A3R7XC88</accession>
<evidence type="ECO:0000256" key="8">
    <source>
        <dbReference type="ARBA" id="ARBA00023242"/>
    </source>
</evidence>
<dbReference type="SMART" id="SM00415">
    <property type="entry name" value="HSF"/>
    <property type="match status" value="1"/>
</dbReference>
<keyword evidence="7" id="KW-0508">mRNA splicing</keyword>
<keyword evidence="8" id="KW-0539">Nucleus</keyword>
<dbReference type="GO" id="GO:0071007">
    <property type="term" value="C:U2-type catalytic step 2 spliceosome"/>
    <property type="evidence" value="ECO:0007669"/>
    <property type="project" value="TreeGrafter"/>
</dbReference>
<dbReference type="Gene3D" id="1.25.40.10">
    <property type="entry name" value="Tetratricopeptide repeat domain"/>
    <property type="match status" value="2"/>
</dbReference>
<keyword evidence="10" id="KW-0175">Coiled coil</keyword>
<dbReference type="InterPro" id="IPR055433">
    <property type="entry name" value="HAT_Syf1-like_N"/>
</dbReference>
<dbReference type="Gene3D" id="1.10.10.10">
    <property type="entry name" value="Winged helix-like DNA-binding domain superfamily/Winged helix DNA-binding domain"/>
    <property type="match status" value="1"/>
</dbReference>
<dbReference type="SUPFAM" id="SSF46785">
    <property type="entry name" value="Winged helix' DNA-binding domain"/>
    <property type="match status" value="1"/>
</dbReference>
<dbReference type="SUPFAM" id="SSF48452">
    <property type="entry name" value="TPR-like"/>
    <property type="match status" value="4"/>
</dbReference>
<evidence type="ECO:0000313" key="12">
    <source>
        <dbReference type="EMBL" id="RQM10103.1"/>
    </source>
</evidence>
<reference evidence="12" key="1">
    <citation type="submission" date="2018-07" db="EMBL/GenBank/DDBJ databases">
        <title>Annotation of Aphanomyces astaci genome assembly.</title>
        <authorList>
            <person name="Studholme D.J."/>
        </authorList>
    </citation>
    <scope>NUCLEOTIDE SEQUENCE [LARGE SCALE GENOMIC DNA]</scope>
    <source>
        <strain evidence="12">Pc</strain>
    </source>
</reference>
<dbReference type="InterPro" id="IPR056350">
    <property type="entry name" value="HAT_Syf1_central"/>
</dbReference>
<dbReference type="InterPro" id="IPR011990">
    <property type="entry name" value="TPR-like_helical_dom_sf"/>
</dbReference>
<evidence type="ECO:0000256" key="7">
    <source>
        <dbReference type="ARBA" id="ARBA00023187"/>
    </source>
</evidence>
<evidence type="ECO:0000256" key="9">
    <source>
        <dbReference type="RuleBase" id="RU004020"/>
    </source>
</evidence>
<evidence type="ECO:0000313" key="13">
    <source>
        <dbReference type="Proteomes" id="UP000284702"/>
    </source>
</evidence>
<dbReference type="GO" id="GO:0043565">
    <property type="term" value="F:sequence-specific DNA binding"/>
    <property type="evidence" value="ECO:0007669"/>
    <property type="project" value="InterPro"/>
</dbReference>
<dbReference type="EMBL" id="MZMZ02006193">
    <property type="protein sequence ID" value="RQM10103.1"/>
    <property type="molecule type" value="Genomic_DNA"/>
</dbReference>
<keyword evidence="13" id="KW-1185">Reference proteome</keyword>
<dbReference type="InterPro" id="IPR000232">
    <property type="entry name" value="HSF_DNA-bd"/>
</dbReference>
<evidence type="ECO:0000256" key="6">
    <source>
        <dbReference type="ARBA" id="ARBA00023125"/>
    </source>
</evidence>
<organism evidence="12 13">
    <name type="scientific">Aphanomyces astaci</name>
    <name type="common">Crayfish plague agent</name>
    <dbReference type="NCBI Taxonomy" id="112090"/>
    <lineage>
        <taxon>Eukaryota</taxon>
        <taxon>Sar</taxon>
        <taxon>Stramenopiles</taxon>
        <taxon>Oomycota</taxon>
        <taxon>Saprolegniomycetes</taxon>
        <taxon>Saprolegniales</taxon>
        <taxon>Verrucalvaceae</taxon>
        <taxon>Aphanomyces</taxon>
    </lineage>
</organism>
<keyword evidence="3" id="KW-0507">mRNA processing</keyword>
<dbReference type="AlphaFoldDB" id="A0A3R7XC88"/>